<dbReference type="Gene3D" id="3.30.420.10">
    <property type="entry name" value="Ribonuclease H-like superfamily/Ribonuclease H"/>
    <property type="match status" value="1"/>
</dbReference>
<protein>
    <recommendedName>
        <fullName evidence="1">RNase H type-1 domain-containing protein</fullName>
    </recommendedName>
</protein>
<dbReference type="SUPFAM" id="SSF53098">
    <property type="entry name" value="Ribonuclease H-like"/>
    <property type="match status" value="1"/>
</dbReference>
<gene>
    <name evidence="2" type="ORF">Ddye_018617</name>
</gene>
<dbReference type="InterPro" id="IPR036397">
    <property type="entry name" value="RNaseH_sf"/>
</dbReference>
<dbReference type="GO" id="GO:0003676">
    <property type="term" value="F:nucleic acid binding"/>
    <property type="evidence" value="ECO:0007669"/>
    <property type="project" value="InterPro"/>
</dbReference>
<organism evidence="2 3">
    <name type="scientific">Dipteronia dyeriana</name>
    <dbReference type="NCBI Taxonomy" id="168575"/>
    <lineage>
        <taxon>Eukaryota</taxon>
        <taxon>Viridiplantae</taxon>
        <taxon>Streptophyta</taxon>
        <taxon>Embryophyta</taxon>
        <taxon>Tracheophyta</taxon>
        <taxon>Spermatophyta</taxon>
        <taxon>Magnoliopsida</taxon>
        <taxon>eudicotyledons</taxon>
        <taxon>Gunneridae</taxon>
        <taxon>Pentapetalae</taxon>
        <taxon>rosids</taxon>
        <taxon>malvids</taxon>
        <taxon>Sapindales</taxon>
        <taxon>Sapindaceae</taxon>
        <taxon>Hippocastanoideae</taxon>
        <taxon>Acereae</taxon>
        <taxon>Dipteronia</taxon>
    </lineage>
</organism>
<dbReference type="GO" id="GO:0004523">
    <property type="term" value="F:RNA-DNA hybrid ribonuclease activity"/>
    <property type="evidence" value="ECO:0007669"/>
    <property type="project" value="InterPro"/>
</dbReference>
<proteinExistence type="predicted"/>
<evidence type="ECO:0000313" key="2">
    <source>
        <dbReference type="EMBL" id="KAK2651128.1"/>
    </source>
</evidence>
<accession>A0AAD9UBK3</accession>
<feature type="domain" description="RNase H type-1" evidence="1">
    <location>
        <begin position="333"/>
        <end position="453"/>
    </location>
</feature>
<dbReference type="Proteomes" id="UP001280121">
    <property type="component" value="Unassembled WGS sequence"/>
</dbReference>
<comment type="caution">
    <text evidence="2">The sequence shown here is derived from an EMBL/GenBank/DDBJ whole genome shotgun (WGS) entry which is preliminary data.</text>
</comment>
<reference evidence="2" key="1">
    <citation type="journal article" date="2023" name="Plant J.">
        <title>Genome sequences and population genomics provide insights into the demographic history, inbreeding, and mutation load of two 'living fossil' tree species of Dipteronia.</title>
        <authorList>
            <person name="Feng Y."/>
            <person name="Comes H.P."/>
            <person name="Chen J."/>
            <person name="Zhu S."/>
            <person name="Lu R."/>
            <person name="Zhang X."/>
            <person name="Li P."/>
            <person name="Qiu J."/>
            <person name="Olsen K.M."/>
            <person name="Qiu Y."/>
        </authorList>
    </citation>
    <scope>NUCLEOTIDE SEQUENCE</scope>
    <source>
        <strain evidence="2">KIB01</strain>
    </source>
</reference>
<dbReference type="InterPro" id="IPR044730">
    <property type="entry name" value="RNase_H-like_dom_plant"/>
</dbReference>
<dbReference type="Pfam" id="PF13456">
    <property type="entry name" value="RVT_3"/>
    <property type="match status" value="1"/>
</dbReference>
<dbReference type="InterPro" id="IPR002156">
    <property type="entry name" value="RNaseH_domain"/>
</dbReference>
<dbReference type="InterPro" id="IPR012337">
    <property type="entry name" value="RNaseH-like_sf"/>
</dbReference>
<name>A0AAD9UBK3_9ROSI</name>
<dbReference type="AlphaFoldDB" id="A0AAD9UBK3"/>
<dbReference type="PANTHER" id="PTHR33116:SF86">
    <property type="entry name" value="REVERSE TRANSCRIPTASE DOMAIN-CONTAINING PROTEIN"/>
    <property type="match status" value="1"/>
</dbReference>
<dbReference type="CDD" id="cd06222">
    <property type="entry name" value="RNase_H_like"/>
    <property type="match status" value="1"/>
</dbReference>
<sequence length="484" mass="54957">MFFTRAAEKDCLAIYQVLERYAMASGQVINFQKSAMCVSKGVSRHRASNLARILGVQLVWCHERYLGLPSFAGKNKRELFTNIRDRVWDRVKGWQNKFFPAGGKEVLLKAVIQSIPTYSMSLFRLPKVLIDDLHRLSARFWWGSDDEKRRIHWCSWKFLCQSKDFGVLRFRDLSIFNKAMLAKQCWRLLIRLNSLAAKVLKYCYYPDSSILQAECGLRVLSFGGVSCGVENYWMQGICVNDSTQLLDFMLACKRQLCVEEIEFLCVVMWCAWNKQNKRLHNSNLYYDEDVVSWAETFLSDFQKANGVCKGRHVSNFMDDSSWIPPPLGRLKINTDTAIDVAKKRVGIGIIVRDSTGAVMASSSQQVKASYDPHTVESLAIYKGLQFALESGFWNCVLESDAQVVVNLINSNSYVSSDVGVIIQDILGLLVKFTECNVGFVPRRANLTAHCLVKLGLNSETELFWLEEVPPSVLPVVLGDCPKLL</sequence>
<keyword evidence="3" id="KW-1185">Reference proteome</keyword>
<dbReference type="PANTHER" id="PTHR33116">
    <property type="entry name" value="REVERSE TRANSCRIPTASE ZINC-BINDING DOMAIN-CONTAINING PROTEIN-RELATED-RELATED"/>
    <property type="match status" value="1"/>
</dbReference>
<dbReference type="EMBL" id="JANJYI010000005">
    <property type="protein sequence ID" value="KAK2651128.1"/>
    <property type="molecule type" value="Genomic_DNA"/>
</dbReference>
<evidence type="ECO:0000313" key="3">
    <source>
        <dbReference type="Proteomes" id="UP001280121"/>
    </source>
</evidence>
<evidence type="ECO:0000259" key="1">
    <source>
        <dbReference type="Pfam" id="PF13456"/>
    </source>
</evidence>